<accession>A0A9X4R3F2</accession>
<keyword evidence="1" id="KW-0732">Signal</keyword>
<dbReference type="RefSeq" id="WP_268146632.1">
    <property type="nucleotide sequence ID" value="NZ_JAPPUW010000001.1"/>
</dbReference>
<evidence type="ECO:0000313" key="2">
    <source>
        <dbReference type="EMBL" id="MDG0862017.1"/>
    </source>
</evidence>
<protein>
    <recommendedName>
        <fullName evidence="4">DUF4852 domain-containing protein</fullName>
    </recommendedName>
</protein>
<feature type="chain" id="PRO_5040801755" description="DUF4852 domain-containing protein" evidence="1">
    <location>
        <begin position="21"/>
        <end position="251"/>
    </location>
</feature>
<dbReference type="AlphaFoldDB" id="A0A9X4R3F2"/>
<feature type="signal peptide" evidence="1">
    <location>
        <begin position="1"/>
        <end position="20"/>
    </location>
</feature>
<evidence type="ECO:0000313" key="3">
    <source>
        <dbReference type="Proteomes" id="UP001152766"/>
    </source>
</evidence>
<organism evidence="2 3">
    <name type="scientific">Pelomonas aquatica</name>
    <dbReference type="NCBI Taxonomy" id="431058"/>
    <lineage>
        <taxon>Bacteria</taxon>
        <taxon>Pseudomonadati</taxon>
        <taxon>Pseudomonadota</taxon>
        <taxon>Betaproteobacteria</taxon>
        <taxon>Burkholderiales</taxon>
        <taxon>Sphaerotilaceae</taxon>
        <taxon>Roseateles</taxon>
    </lineage>
</organism>
<reference evidence="2" key="1">
    <citation type="submission" date="2019-02" db="EMBL/GenBank/DDBJ databases">
        <title>Draft genome of the type strain Pelomonas aquatica CCUG 52575T.</title>
        <authorList>
            <person name="Gomila M."/>
            <person name="Lalucat J."/>
        </authorList>
    </citation>
    <scope>NUCLEOTIDE SEQUENCE</scope>
    <source>
        <strain evidence="2">CCUG 52575</strain>
    </source>
</reference>
<gene>
    <name evidence="2" type="ORF">EXJ73_05950</name>
</gene>
<dbReference type="Proteomes" id="UP001152766">
    <property type="component" value="Unassembled WGS sequence"/>
</dbReference>
<evidence type="ECO:0008006" key="4">
    <source>
        <dbReference type="Google" id="ProtNLM"/>
    </source>
</evidence>
<dbReference type="EMBL" id="SGUG01000007">
    <property type="protein sequence ID" value="MDG0862017.1"/>
    <property type="molecule type" value="Genomic_DNA"/>
</dbReference>
<name>A0A9X4R3F2_9BURK</name>
<evidence type="ECO:0000256" key="1">
    <source>
        <dbReference type="SAM" id="SignalP"/>
    </source>
</evidence>
<comment type="caution">
    <text evidence="2">The sequence shown here is derived from an EMBL/GenBank/DDBJ whole genome shotgun (WGS) entry which is preliminary data.</text>
</comment>
<sequence length="251" mass="27829">MTFRISALALASTLALTLLAACGKKDEAAASPAAPSLAEARDPEALKKAAEAQRVATLPQADPAAPAAAYKLIDSGNQLMYLYYAVSGLPADMGQVAERLSQDYRATQDGFKRQDILKVLEPRVKAEIAAAGEHRYLIWEAEGNLIEHYDFERKQFPVKEPFWKGDSRFYYNDNSSYQISFGGAEKLRNLPVADENLAREIEDKVNKYDALKLRVYAFAQDADLNAKLVRSQVVKLELLDRKGRLLASASR</sequence>
<proteinExistence type="predicted"/>
<keyword evidence="3" id="KW-1185">Reference proteome</keyword>
<dbReference type="PROSITE" id="PS51257">
    <property type="entry name" value="PROKAR_LIPOPROTEIN"/>
    <property type="match status" value="1"/>
</dbReference>